<sequence length="147" mass="16587">MKKIILTVALFLVSVITITAQNWQTDFTLAKDISSKEHKPIILVFQGSDWCGPCIKLDHEIWSNDAFKNYADKNYVMLQADFPKRKKNALPEAQTKANAKLAEAYNKNGIFPFVVVLNAKGEVLGGETSYKKTTPENYIKEINAFTK</sequence>
<protein>
    <submittedName>
        <fullName evidence="4">Thioredoxin disulfide isomerase</fullName>
    </submittedName>
</protein>
<evidence type="ECO:0000259" key="3">
    <source>
        <dbReference type="PROSITE" id="PS51352"/>
    </source>
</evidence>
<dbReference type="PANTHER" id="PTHR15337">
    <property type="entry name" value="ANTERIOR GRADIENT PROTEIN-RELATED"/>
    <property type="match status" value="1"/>
</dbReference>
<dbReference type="Pfam" id="PF13899">
    <property type="entry name" value="Thioredoxin_7"/>
    <property type="match status" value="1"/>
</dbReference>
<feature type="chain" id="PRO_5001866348" evidence="2">
    <location>
        <begin position="21"/>
        <end position="147"/>
    </location>
</feature>
<feature type="domain" description="Thioredoxin" evidence="3">
    <location>
        <begin position="7"/>
        <end position="147"/>
    </location>
</feature>
<dbReference type="InterPro" id="IPR013766">
    <property type="entry name" value="Thioredoxin_domain"/>
</dbReference>
<dbReference type="GO" id="GO:0016853">
    <property type="term" value="F:isomerase activity"/>
    <property type="evidence" value="ECO:0007669"/>
    <property type="project" value="UniProtKB-KW"/>
</dbReference>
<comment type="caution">
    <text evidence="4">The sequence shown here is derived from an EMBL/GenBank/DDBJ whole genome shotgun (WGS) entry which is preliminary data.</text>
</comment>
<organism evidence="4 5">
    <name type="scientific">Algibacter lectus</name>
    <dbReference type="NCBI Taxonomy" id="221126"/>
    <lineage>
        <taxon>Bacteria</taxon>
        <taxon>Pseudomonadati</taxon>
        <taxon>Bacteroidota</taxon>
        <taxon>Flavobacteriia</taxon>
        <taxon>Flavobacteriales</taxon>
        <taxon>Flavobacteriaceae</taxon>
        <taxon>Algibacter</taxon>
    </lineage>
</organism>
<gene>
    <name evidence="4" type="ORF">JCM19274_628</name>
</gene>
<reference evidence="4 5" key="1">
    <citation type="journal article" date="2014" name="Genome Announc.">
        <title>Draft Genome Sequences of Marine Flavobacterium Algibacter lectus Strains SS8 and NR4.</title>
        <authorList>
            <person name="Takatani N."/>
            <person name="Nakanishi M."/>
            <person name="Meirelles P."/>
            <person name="Mino S."/>
            <person name="Suda W."/>
            <person name="Oshima K."/>
            <person name="Hattori M."/>
            <person name="Ohkuma M."/>
            <person name="Hosokawa M."/>
            <person name="Miyashita K."/>
            <person name="Thompson F.L."/>
            <person name="Niwa A."/>
            <person name="Sawabe T."/>
            <person name="Sawabe T."/>
        </authorList>
    </citation>
    <scope>NUCLEOTIDE SEQUENCE [LARGE SCALE GENOMIC DNA]</scope>
    <source>
        <strain evidence="5">JCM19274</strain>
    </source>
</reference>
<keyword evidence="4" id="KW-0413">Isomerase</keyword>
<dbReference type="PANTHER" id="PTHR15337:SF11">
    <property type="entry name" value="THIOREDOXIN DOMAIN-CONTAINING PROTEIN"/>
    <property type="match status" value="1"/>
</dbReference>
<evidence type="ECO:0000256" key="2">
    <source>
        <dbReference type="SAM" id="SignalP"/>
    </source>
</evidence>
<dbReference type="RefSeq" id="WP_042498560.1">
    <property type="nucleotide sequence ID" value="NZ_BBNU01000010.1"/>
</dbReference>
<dbReference type="InterPro" id="IPR036249">
    <property type="entry name" value="Thioredoxin-like_sf"/>
</dbReference>
<dbReference type="AlphaFoldDB" id="A0A090WVQ6"/>
<accession>A0A090WVQ6</accession>
<dbReference type="Gene3D" id="3.40.30.10">
    <property type="entry name" value="Glutaredoxin"/>
    <property type="match status" value="1"/>
</dbReference>
<proteinExistence type="predicted"/>
<dbReference type="InterPro" id="IPR051099">
    <property type="entry name" value="AGR/TXD"/>
</dbReference>
<dbReference type="EMBL" id="BBNU01000010">
    <property type="protein sequence ID" value="GAL80338.1"/>
    <property type="molecule type" value="Genomic_DNA"/>
</dbReference>
<evidence type="ECO:0000313" key="4">
    <source>
        <dbReference type="EMBL" id="GAL80338.1"/>
    </source>
</evidence>
<dbReference type="Proteomes" id="UP000029643">
    <property type="component" value="Unassembled WGS sequence"/>
</dbReference>
<keyword evidence="1 2" id="KW-0732">Signal</keyword>
<dbReference type="SUPFAM" id="SSF52833">
    <property type="entry name" value="Thioredoxin-like"/>
    <property type="match status" value="1"/>
</dbReference>
<evidence type="ECO:0000313" key="5">
    <source>
        <dbReference type="Proteomes" id="UP000029643"/>
    </source>
</evidence>
<evidence type="ECO:0000256" key="1">
    <source>
        <dbReference type="ARBA" id="ARBA00022729"/>
    </source>
</evidence>
<feature type="signal peptide" evidence="2">
    <location>
        <begin position="1"/>
        <end position="20"/>
    </location>
</feature>
<dbReference type="PROSITE" id="PS51352">
    <property type="entry name" value="THIOREDOXIN_2"/>
    <property type="match status" value="1"/>
</dbReference>
<name>A0A090WVQ6_9FLAO</name>